<dbReference type="InterPro" id="IPR003593">
    <property type="entry name" value="AAA+_ATPase"/>
</dbReference>
<dbReference type="PROSITE" id="PS50929">
    <property type="entry name" value="ABC_TM1F"/>
    <property type="match status" value="1"/>
</dbReference>
<feature type="domain" description="ABC transmembrane type-1" evidence="10">
    <location>
        <begin position="20"/>
        <end position="299"/>
    </location>
</feature>
<feature type="domain" description="ABC transporter" evidence="9">
    <location>
        <begin position="333"/>
        <end position="568"/>
    </location>
</feature>
<gene>
    <name evidence="11" type="ORF">G4Z02_06495</name>
</gene>
<reference evidence="11 12" key="1">
    <citation type="submission" date="2020-02" db="EMBL/GenBank/DDBJ databases">
        <authorList>
            <person name="Zheng R.K."/>
            <person name="Sun C.M."/>
        </authorList>
    </citation>
    <scope>NUCLEOTIDE SEQUENCE [LARGE SCALE GENOMIC DNA]</scope>
    <source>
        <strain evidence="12">zrk13</strain>
    </source>
</reference>
<evidence type="ECO:0000256" key="4">
    <source>
        <dbReference type="ARBA" id="ARBA00022741"/>
    </source>
</evidence>
<feature type="transmembrane region" description="Helical" evidence="8">
    <location>
        <begin position="131"/>
        <end position="149"/>
    </location>
</feature>
<dbReference type="InterPro" id="IPR036640">
    <property type="entry name" value="ABC1_TM_sf"/>
</dbReference>
<keyword evidence="7 8" id="KW-0472">Membrane</keyword>
<evidence type="ECO:0000256" key="2">
    <source>
        <dbReference type="ARBA" id="ARBA00005417"/>
    </source>
</evidence>
<dbReference type="FunFam" id="3.40.50.300:FF:000218">
    <property type="entry name" value="Multidrug ABC transporter ATP-binding protein"/>
    <property type="match status" value="1"/>
</dbReference>
<dbReference type="Gene3D" id="3.40.50.300">
    <property type="entry name" value="P-loop containing nucleotide triphosphate hydrolases"/>
    <property type="match status" value="1"/>
</dbReference>
<comment type="similarity">
    <text evidence="2">Belongs to the ABC transporter superfamily.</text>
</comment>
<dbReference type="PANTHER" id="PTHR43394">
    <property type="entry name" value="ATP-DEPENDENT PERMEASE MDL1, MITOCHONDRIAL"/>
    <property type="match status" value="1"/>
</dbReference>
<dbReference type="Pfam" id="PF00005">
    <property type="entry name" value="ABC_tran"/>
    <property type="match status" value="1"/>
</dbReference>
<evidence type="ECO:0000259" key="10">
    <source>
        <dbReference type="PROSITE" id="PS50929"/>
    </source>
</evidence>
<dbReference type="Gene3D" id="1.20.1560.10">
    <property type="entry name" value="ABC transporter type 1, transmembrane domain"/>
    <property type="match status" value="1"/>
</dbReference>
<dbReference type="PANTHER" id="PTHR43394:SF1">
    <property type="entry name" value="ATP-BINDING CASSETTE SUB-FAMILY B MEMBER 10, MITOCHONDRIAL"/>
    <property type="match status" value="1"/>
</dbReference>
<keyword evidence="5 11" id="KW-0067">ATP-binding</keyword>
<dbReference type="Proteomes" id="UP000514720">
    <property type="component" value="Chromosome"/>
</dbReference>
<organism evidence="11 12">
    <name type="scientific">Candidatus Xianfuyuplasma coldseepsis</name>
    <dbReference type="NCBI Taxonomy" id="2782163"/>
    <lineage>
        <taxon>Bacteria</taxon>
        <taxon>Bacillati</taxon>
        <taxon>Mycoplasmatota</taxon>
        <taxon>Mollicutes</taxon>
        <taxon>Candidatus Izemoplasmatales</taxon>
        <taxon>Candidatus Izemoplasmataceae</taxon>
        <taxon>Candidatus Xianfuyuplasma</taxon>
    </lineage>
</organism>
<keyword evidence="4" id="KW-0547">Nucleotide-binding</keyword>
<dbReference type="InterPro" id="IPR027417">
    <property type="entry name" value="P-loop_NTPase"/>
</dbReference>
<evidence type="ECO:0000256" key="1">
    <source>
        <dbReference type="ARBA" id="ARBA00004651"/>
    </source>
</evidence>
<dbReference type="AlphaFoldDB" id="A0A7L7KRT2"/>
<dbReference type="InterPro" id="IPR017871">
    <property type="entry name" value="ABC_transporter-like_CS"/>
</dbReference>
<dbReference type="GO" id="GO:0005886">
    <property type="term" value="C:plasma membrane"/>
    <property type="evidence" value="ECO:0007669"/>
    <property type="project" value="UniProtKB-SubCell"/>
</dbReference>
<feature type="transmembrane region" description="Helical" evidence="8">
    <location>
        <begin position="12"/>
        <end position="33"/>
    </location>
</feature>
<dbReference type="InterPro" id="IPR011527">
    <property type="entry name" value="ABC1_TM_dom"/>
</dbReference>
<proteinExistence type="inferred from homology"/>
<feature type="transmembrane region" description="Helical" evidence="8">
    <location>
        <begin position="246"/>
        <end position="264"/>
    </location>
</feature>
<evidence type="ECO:0000256" key="3">
    <source>
        <dbReference type="ARBA" id="ARBA00022692"/>
    </source>
</evidence>
<dbReference type="GO" id="GO:0015421">
    <property type="term" value="F:ABC-type oligopeptide transporter activity"/>
    <property type="evidence" value="ECO:0007669"/>
    <property type="project" value="TreeGrafter"/>
</dbReference>
<feature type="transmembrane region" description="Helical" evidence="8">
    <location>
        <begin position="53"/>
        <end position="74"/>
    </location>
</feature>
<dbReference type="Pfam" id="PF00664">
    <property type="entry name" value="ABC_membrane"/>
    <property type="match status" value="1"/>
</dbReference>
<dbReference type="InterPro" id="IPR039421">
    <property type="entry name" value="Type_1_exporter"/>
</dbReference>
<dbReference type="SUPFAM" id="SSF90123">
    <property type="entry name" value="ABC transporter transmembrane region"/>
    <property type="match status" value="1"/>
</dbReference>
<comment type="subcellular location">
    <subcellularLocation>
        <location evidence="1">Cell membrane</location>
        <topology evidence="1">Multi-pass membrane protein</topology>
    </subcellularLocation>
</comment>
<dbReference type="InterPro" id="IPR003439">
    <property type="entry name" value="ABC_transporter-like_ATP-bd"/>
</dbReference>
<evidence type="ECO:0000313" key="12">
    <source>
        <dbReference type="Proteomes" id="UP000514720"/>
    </source>
</evidence>
<evidence type="ECO:0000259" key="9">
    <source>
        <dbReference type="PROSITE" id="PS50893"/>
    </source>
</evidence>
<dbReference type="GO" id="GO:0005524">
    <property type="term" value="F:ATP binding"/>
    <property type="evidence" value="ECO:0007669"/>
    <property type="project" value="UniProtKB-KW"/>
</dbReference>
<feature type="transmembrane region" description="Helical" evidence="8">
    <location>
        <begin position="155"/>
        <end position="173"/>
    </location>
</feature>
<evidence type="ECO:0000256" key="7">
    <source>
        <dbReference type="ARBA" id="ARBA00023136"/>
    </source>
</evidence>
<dbReference type="PROSITE" id="PS50893">
    <property type="entry name" value="ABC_TRANSPORTER_2"/>
    <property type="match status" value="1"/>
</dbReference>
<dbReference type="EMBL" id="CP048914">
    <property type="protein sequence ID" value="QMS85417.1"/>
    <property type="molecule type" value="Genomic_DNA"/>
</dbReference>
<dbReference type="SUPFAM" id="SSF52540">
    <property type="entry name" value="P-loop containing nucleoside triphosphate hydrolases"/>
    <property type="match status" value="1"/>
</dbReference>
<evidence type="ECO:0000313" key="11">
    <source>
        <dbReference type="EMBL" id="QMS85417.1"/>
    </source>
</evidence>
<keyword evidence="3 8" id="KW-0812">Transmembrane</keyword>
<protein>
    <submittedName>
        <fullName evidence="11">ABC transporter ATP-binding protein</fullName>
    </submittedName>
</protein>
<accession>A0A7L7KRT2</accession>
<keyword evidence="6 8" id="KW-1133">Transmembrane helix</keyword>
<evidence type="ECO:0000256" key="8">
    <source>
        <dbReference type="SAM" id="Phobius"/>
    </source>
</evidence>
<dbReference type="KEGG" id="xcl:G4Z02_06495"/>
<keyword evidence="12" id="KW-1185">Reference proteome</keyword>
<dbReference type="SMART" id="SM00382">
    <property type="entry name" value="AAA"/>
    <property type="match status" value="1"/>
</dbReference>
<evidence type="ECO:0000256" key="6">
    <source>
        <dbReference type="ARBA" id="ARBA00022989"/>
    </source>
</evidence>
<evidence type="ECO:0000256" key="5">
    <source>
        <dbReference type="ARBA" id="ARBA00022840"/>
    </source>
</evidence>
<dbReference type="GO" id="GO:0016887">
    <property type="term" value="F:ATP hydrolysis activity"/>
    <property type="evidence" value="ECO:0007669"/>
    <property type="project" value="InterPro"/>
</dbReference>
<dbReference type="RefSeq" id="WP_258877211.1">
    <property type="nucleotide sequence ID" value="NZ_CP048914.1"/>
</dbReference>
<name>A0A7L7KRT2_9MOLU</name>
<dbReference type="PROSITE" id="PS00211">
    <property type="entry name" value="ABC_TRANSPORTER_1"/>
    <property type="match status" value="1"/>
</dbReference>
<sequence length="572" mass="65356">MFKTFAGYYRNHMFLFVGDTIAALAMSGINLFFPDVLGRFVDDFIVNKDISTMYLYGIILAILYIIRMGCNYFVNYYGHVMGTRIERDMRIDLFEKIQTLDSDYFDDHKTGSIMTHIVGHLRDISEMAHHTPENVIVSTIMLIGSFIILFKIHVFFTIVIFVLLLLLILFSAYRRDKMMNASRKTRATHEEINSEVENSIGGIRLTKAFTNEDFEIKKFQRVTHLYQESFGEFYKQMGIFSSGTNVIIDLLYVVVLVYGGILVSQGEITLGDYTRFFFYLTFLIQPIRTLISTIEQVQKGWSGYEKFYHILNIQPKITSPKNPLYLDQPEGTIEFRNVTFQYESSRSDVLHNFNVTIQPGKKVALVGETGVGKSTISKLIPRFYDVNEGEIFVDGHNVKDYDIYSLRSHIGHVQQDVYIFYGSIQDNILYGNPTATYDDVIEAAKKANIHDFIMTLDDGYKTLVGERGVKLSGGQKQRVSIARVFLKNPPILILDEATSSLDNITEKMIQRALDNLSVGRTTLVIAHRLSTISNADEILVLTEDGVKERGTHKELIANNGYYAQLYRASIEI</sequence>
<dbReference type="CDD" id="cd18549">
    <property type="entry name" value="ABC_6TM_YwjA_like"/>
    <property type="match status" value="1"/>
</dbReference>